<organism evidence="1 2">
    <name type="scientific">Phytophthora cactorum</name>
    <dbReference type="NCBI Taxonomy" id="29920"/>
    <lineage>
        <taxon>Eukaryota</taxon>
        <taxon>Sar</taxon>
        <taxon>Stramenopiles</taxon>
        <taxon>Oomycota</taxon>
        <taxon>Peronosporomycetes</taxon>
        <taxon>Peronosporales</taxon>
        <taxon>Peronosporaceae</taxon>
        <taxon>Phytophthora</taxon>
    </lineage>
</organism>
<comment type="caution">
    <text evidence="1">The sequence shown here is derived from an EMBL/GenBank/DDBJ whole genome shotgun (WGS) entry which is preliminary data.</text>
</comment>
<gene>
    <name evidence="1" type="ORF">JG687_00008773</name>
</gene>
<evidence type="ECO:0000313" key="2">
    <source>
        <dbReference type="Proteomes" id="UP000688947"/>
    </source>
</evidence>
<dbReference type="OrthoDB" id="126923at2759"/>
<proteinExistence type="predicted"/>
<accession>A0A8T1UBH3</accession>
<name>A0A8T1UBH3_9STRA</name>
<dbReference type="AlphaFoldDB" id="A0A8T1UBH3"/>
<dbReference type="EMBL" id="JAENGZ010000434">
    <property type="protein sequence ID" value="KAG6959469.1"/>
    <property type="molecule type" value="Genomic_DNA"/>
</dbReference>
<sequence length="56" mass="5876">MSPQLSRVTARAAGVPPVKYSTHSIRSGGATALVNGGAEGLVNKLLGRWMSNCYED</sequence>
<protein>
    <submittedName>
        <fullName evidence="1">Uncharacterized protein</fullName>
    </submittedName>
</protein>
<evidence type="ECO:0000313" key="1">
    <source>
        <dbReference type="EMBL" id="KAG6959469.1"/>
    </source>
</evidence>
<reference evidence="1" key="1">
    <citation type="submission" date="2021-01" db="EMBL/GenBank/DDBJ databases">
        <title>Phytophthora aleatoria, a newly-described species from Pinus radiata is distinct from Phytophthora cactorum isolates based on comparative genomics.</title>
        <authorList>
            <person name="Mcdougal R."/>
            <person name="Panda P."/>
            <person name="Williams N."/>
            <person name="Studholme D.J."/>
        </authorList>
    </citation>
    <scope>NUCLEOTIDE SEQUENCE</scope>
    <source>
        <strain evidence="1">NZFS 3830</strain>
    </source>
</reference>
<dbReference type="Proteomes" id="UP000688947">
    <property type="component" value="Unassembled WGS sequence"/>
</dbReference>